<dbReference type="KEGG" id="tim:GMBLW1_40340"/>
<dbReference type="AlphaFoldDB" id="A0A6C2YW03"/>
<accession>A0A6C2YW03</accession>
<proteinExistence type="predicted"/>
<keyword evidence="2" id="KW-1185">Reference proteome</keyword>
<evidence type="ECO:0000313" key="1">
    <source>
        <dbReference type="EMBL" id="VIP05159.1"/>
    </source>
</evidence>
<name>A0A6C2YW03_9BACT</name>
<dbReference type="EMBL" id="LR586016">
    <property type="protein sequence ID" value="VIP05159.1"/>
    <property type="molecule type" value="Genomic_DNA"/>
</dbReference>
<dbReference type="EMBL" id="LR593887">
    <property type="protein sequence ID" value="VTS07674.1"/>
    <property type="molecule type" value="Genomic_DNA"/>
</dbReference>
<organism evidence="1">
    <name type="scientific">Tuwongella immobilis</name>
    <dbReference type="NCBI Taxonomy" id="692036"/>
    <lineage>
        <taxon>Bacteria</taxon>
        <taxon>Pseudomonadati</taxon>
        <taxon>Planctomycetota</taxon>
        <taxon>Planctomycetia</taxon>
        <taxon>Gemmatales</taxon>
        <taxon>Gemmataceae</taxon>
        <taxon>Tuwongella</taxon>
    </lineage>
</organism>
<dbReference type="Proteomes" id="UP000464378">
    <property type="component" value="Chromosome"/>
</dbReference>
<reference evidence="1" key="1">
    <citation type="submission" date="2019-04" db="EMBL/GenBank/DDBJ databases">
        <authorList>
            <consortium name="Science for Life Laboratories"/>
        </authorList>
    </citation>
    <scope>NUCLEOTIDE SEQUENCE</scope>
    <source>
        <strain evidence="1">MBLW1</strain>
    </source>
</reference>
<gene>
    <name evidence="1" type="ORF">GMBLW1_40340</name>
</gene>
<protein>
    <submittedName>
        <fullName evidence="1">Uncharacterized protein</fullName>
    </submittedName>
</protein>
<evidence type="ECO:0000313" key="2">
    <source>
        <dbReference type="Proteomes" id="UP000464378"/>
    </source>
</evidence>
<sequence length="118" mass="13320">MKPSPFEIDVLHAILDPQREKYPLLHAQIPYLIVSKRELTGVGGYTYFRFDPASEPPEPESSIDLVLTANKMAEMDSPPSGLGFALDVTEGKINFLEFVTYGEEQWDGNVDRYQLVDI</sequence>
<dbReference type="InParanoid" id="A0A6C2YW03"/>